<dbReference type="Proteomes" id="UP000054321">
    <property type="component" value="Unassembled WGS sequence"/>
</dbReference>
<dbReference type="PANTHER" id="PTHR10982">
    <property type="entry name" value="MALONYL COA-ACYL CARRIER PROTEIN TRANSACYLASE"/>
    <property type="match status" value="1"/>
</dbReference>
<dbReference type="HOGENOM" id="CLU_2038737_0_0_1"/>
<reference evidence="3 4" key="1">
    <citation type="submission" date="2014-04" db="EMBL/GenBank/DDBJ databases">
        <authorList>
            <consortium name="DOE Joint Genome Institute"/>
            <person name="Kuo A."/>
            <person name="Martino E."/>
            <person name="Perotto S."/>
            <person name="Kohler A."/>
            <person name="Nagy L.G."/>
            <person name="Floudas D."/>
            <person name="Copeland A."/>
            <person name="Barry K.W."/>
            <person name="Cichocki N."/>
            <person name="Veneault-Fourrey C."/>
            <person name="LaButti K."/>
            <person name="Lindquist E.A."/>
            <person name="Lipzen A."/>
            <person name="Lundell T."/>
            <person name="Morin E."/>
            <person name="Murat C."/>
            <person name="Sun H."/>
            <person name="Tunlid A."/>
            <person name="Henrissat B."/>
            <person name="Grigoriev I.V."/>
            <person name="Hibbett D.S."/>
            <person name="Martin F."/>
            <person name="Nordberg H.P."/>
            <person name="Cantor M.N."/>
            <person name="Hua S.X."/>
        </authorList>
    </citation>
    <scope>NUCLEOTIDE SEQUENCE [LARGE SCALE GENOMIC DNA]</scope>
    <source>
        <strain evidence="3 4">Zn</strain>
    </source>
</reference>
<dbReference type="Gene3D" id="1.20.930.70">
    <property type="match status" value="1"/>
</dbReference>
<dbReference type="GO" id="GO:0016740">
    <property type="term" value="F:transferase activity"/>
    <property type="evidence" value="ECO:0007669"/>
    <property type="project" value="UniProtKB-KW"/>
</dbReference>
<sequence length="121" mass="13870">MLDGPVQQKSCLRFLEASLLVDYTDLEKESQDTVDNILKVYRSADEQTINGEDNQYFLQLCQRSVQKPVPFIPVLDQSFEPWFKKETLWQSEDLEAVIDQDIGRTCIIQGPVAVKFAKVAD</sequence>
<evidence type="ECO:0000256" key="1">
    <source>
        <dbReference type="ARBA" id="ARBA00022679"/>
    </source>
</evidence>
<feature type="domain" description="Fatty acid synthase beta subunit AflB /Fas1-like central" evidence="2">
    <location>
        <begin position="17"/>
        <end position="121"/>
    </location>
</feature>
<dbReference type="GO" id="GO:0004318">
    <property type="term" value="F:enoyl-[acyl-carrier-protein] reductase (NADH) activity"/>
    <property type="evidence" value="ECO:0007669"/>
    <property type="project" value="InterPro"/>
</dbReference>
<dbReference type="InterPro" id="IPR013565">
    <property type="entry name" value="Fas1/AflB-like_central"/>
</dbReference>
<protein>
    <recommendedName>
        <fullName evidence="2">Fatty acid synthase beta subunit AflB /Fas1-like central domain-containing protein</fullName>
    </recommendedName>
</protein>
<keyword evidence="4" id="KW-1185">Reference proteome</keyword>
<evidence type="ECO:0000313" key="4">
    <source>
        <dbReference type="Proteomes" id="UP000054321"/>
    </source>
</evidence>
<keyword evidence="1" id="KW-0808">Transferase</keyword>
<organism evidence="3 4">
    <name type="scientific">Oidiodendron maius (strain Zn)</name>
    <dbReference type="NCBI Taxonomy" id="913774"/>
    <lineage>
        <taxon>Eukaryota</taxon>
        <taxon>Fungi</taxon>
        <taxon>Dikarya</taxon>
        <taxon>Ascomycota</taxon>
        <taxon>Pezizomycotina</taxon>
        <taxon>Leotiomycetes</taxon>
        <taxon>Leotiomycetes incertae sedis</taxon>
        <taxon>Myxotrichaceae</taxon>
        <taxon>Oidiodendron</taxon>
    </lineage>
</organism>
<dbReference type="InParanoid" id="A0A0C3CW78"/>
<accession>A0A0C3CW78</accession>
<evidence type="ECO:0000313" key="3">
    <source>
        <dbReference type="EMBL" id="KIN03234.1"/>
    </source>
</evidence>
<reference evidence="4" key="2">
    <citation type="submission" date="2015-01" db="EMBL/GenBank/DDBJ databases">
        <title>Evolutionary Origins and Diversification of the Mycorrhizal Mutualists.</title>
        <authorList>
            <consortium name="DOE Joint Genome Institute"/>
            <consortium name="Mycorrhizal Genomics Consortium"/>
            <person name="Kohler A."/>
            <person name="Kuo A."/>
            <person name="Nagy L.G."/>
            <person name="Floudas D."/>
            <person name="Copeland A."/>
            <person name="Barry K.W."/>
            <person name="Cichocki N."/>
            <person name="Veneault-Fourrey C."/>
            <person name="LaButti K."/>
            <person name="Lindquist E.A."/>
            <person name="Lipzen A."/>
            <person name="Lundell T."/>
            <person name="Morin E."/>
            <person name="Murat C."/>
            <person name="Riley R."/>
            <person name="Ohm R."/>
            <person name="Sun H."/>
            <person name="Tunlid A."/>
            <person name="Henrissat B."/>
            <person name="Grigoriev I.V."/>
            <person name="Hibbett D.S."/>
            <person name="Martin F."/>
        </authorList>
    </citation>
    <scope>NUCLEOTIDE SEQUENCE [LARGE SCALE GENOMIC DNA]</scope>
    <source>
        <strain evidence="4">Zn</strain>
    </source>
</reference>
<evidence type="ECO:0000259" key="2">
    <source>
        <dbReference type="Pfam" id="PF08354"/>
    </source>
</evidence>
<dbReference type="PANTHER" id="PTHR10982:SF21">
    <property type="entry name" value="FATTY ACID SYNTHASE SUBUNIT BETA"/>
    <property type="match status" value="1"/>
</dbReference>
<dbReference type="Pfam" id="PF08354">
    <property type="entry name" value="Fas1-AflB-like_hel"/>
    <property type="match status" value="1"/>
</dbReference>
<dbReference type="STRING" id="913774.A0A0C3CW78"/>
<dbReference type="EMBL" id="KN832874">
    <property type="protein sequence ID" value="KIN03234.1"/>
    <property type="molecule type" value="Genomic_DNA"/>
</dbReference>
<dbReference type="InterPro" id="IPR050830">
    <property type="entry name" value="Fungal_FAS"/>
</dbReference>
<name>A0A0C3CW78_OIDMZ</name>
<gene>
    <name evidence="3" type="ORF">OIDMADRAFT_27678</name>
</gene>
<dbReference type="OrthoDB" id="5417908at2759"/>
<proteinExistence type="predicted"/>
<dbReference type="AlphaFoldDB" id="A0A0C3CW78"/>